<gene>
    <name evidence="1" type="ORF">BDV40DRAFT_260459</name>
</gene>
<dbReference type="EMBL" id="ML738607">
    <property type="protein sequence ID" value="KAE8164605.1"/>
    <property type="molecule type" value="Genomic_DNA"/>
</dbReference>
<evidence type="ECO:0000313" key="1">
    <source>
        <dbReference type="EMBL" id="KAE8164605.1"/>
    </source>
</evidence>
<dbReference type="AlphaFoldDB" id="A0A5N6V100"/>
<dbReference type="Proteomes" id="UP000326950">
    <property type="component" value="Unassembled WGS sequence"/>
</dbReference>
<evidence type="ECO:0000313" key="2">
    <source>
        <dbReference type="Proteomes" id="UP000326950"/>
    </source>
</evidence>
<organism evidence="1 2">
    <name type="scientific">Aspergillus tamarii</name>
    <dbReference type="NCBI Taxonomy" id="41984"/>
    <lineage>
        <taxon>Eukaryota</taxon>
        <taxon>Fungi</taxon>
        <taxon>Dikarya</taxon>
        <taxon>Ascomycota</taxon>
        <taxon>Pezizomycotina</taxon>
        <taxon>Eurotiomycetes</taxon>
        <taxon>Eurotiomycetidae</taxon>
        <taxon>Eurotiales</taxon>
        <taxon>Aspergillaceae</taxon>
        <taxon>Aspergillus</taxon>
        <taxon>Aspergillus subgen. Circumdati</taxon>
    </lineage>
</organism>
<keyword evidence="2" id="KW-1185">Reference proteome</keyword>
<proteinExistence type="predicted"/>
<protein>
    <submittedName>
        <fullName evidence="1">Uncharacterized protein</fullName>
    </submittedName>
</protein>
<reference evidence="1 2" key="1">
    <citation type="submission" date="2019-04" db="EMBL/GenBank/DDBJ databases">
        <title>Friends and foes A comparative genomics study of 23 Aspergillus species from section Flavi.</title>
        <authorList>
            <consortium name="DOE Joint Genome Institute"/>
            <person name="Kjaerbolling I."/>
            <person name="Vesth T."/>
            <person name="Frisvad J.C."/>
            <person name="Nybo J.L."/>
            <person name="Theobald S."/>
            <person name="Kildgaard S."/>
            <person name="Isbrandt T."/>
            <person name="Kuo A."/>
            <person name="Sato A."/>
            <person name="Lyhne E.K."/>
            <person name="Kogle M.E."/>
            <person name="Wiebenga A."/>
            <person name="Kun R.S."/>
            <person name="Lubbers R.J."/>
            <person name="Makela M.R."/>
            <person name="Barry K."/>
            <person name="Chovatia M."/>
            <person name="Clum A."/>
            <person name="Daum C."/>
            <person name="Haridas S."/>
            <person name="He G."/>
            <person name="LaButti K."/>
            <person name="Lipzen A."/>
            <person name="Mondo S."/>
            <person name="Riley R."/>
            <person name="Salamov A."/>
            <person name="Simmons B.A."/>
            <person name="Magnuson J.K."/>
            <person name="Henrissat B."/>
            <person name="Mortensen U.H."/>
            <person name="Larsen T.O."/>
            <person name="Devries R.P."/>
            <person name="Grigoriev I.V."/>
            <person name="Machida M."/>
            <person name="Baker S.E."/>
            <person name="Andersen M.R."/>
        </authorList>
    </citation>
    <scope>NUCLEOTIDE SEQUENCE [LARGE SCALE GENOMIC DNA]</scope>
    <source>
        <strain evidence="1 2">CBS 117626</strain>
    </source>
</reference>
<name>A0A5N6V100_ASPTM</name>
<accession>A0A5N6V100</accession>
<sequence length="64" mass="7074">MTLVGTAFPYDSYPITNTFLRHRARGLPSQIGRLFFIVLYSDQEIGGVCGSHGSRPAFIIRSAN</sequence>